<reference evidence="2" key="2">
    <citation type="journal article" date="2015" name="Data Brief">
        <title>Shoot transcriptome of the giant reed, Arundo donax.</title>
        <authorList>
            <person name="Barrero R.A."/>
            <person name="Guerrero F.D."/>
            <person name="Moolhuijzen P."/>
            <person name="Goolsby J.A."/>
            <person name="Tidwell J."/>
            <person name="Bellgard S.E."/>
            <person name="Bellgard M.I."/>
        </authorList>
    </citation>
    <scope>NUCLEOTIDE SEQUENCE</scope>
    <source>
        <tissue evidence="2">Shoot tissue taken approximately 20 cm above the soil surface</tissue>
    </source>
</reference>
<proteinExistence type="predicted"/>
<reference evidence="2" key="1">
    <citation type="submission" date="2014-09" db="EMBL/GenBank/DDBJ databases">
        <authorList>
            <person name="Magalhaes I.L.F."/>
            <person name="Oliveira U."/>
            <person name="Santos F.R."/>
            <person name="Vidigal T.H.D.A."/>
            <person name="Brescovit A.D."/>
            <person name="Santos A.J."/>
        </authorList>
    </citation>
    <scope>NUCLEOTIDE SEQUENCE</scope>
    <source>
        <tissue evidence="2">Shoot tissue taken approximately 20 cm above the soil surface</tissue>
    </source>
</reference>
<feature type="region of interest" description="Disordered" evidence="1">
    <location>
        <begin position="1"/>
        <end position="78"/>
    </location>
</feature>
<name>A0A0A9FJC9_ARUDO</name>
<organism evidence="2">
    <name type="scientific">Arundo donax</name>
    <name type="common">Giant reed</name>
    <name type="synonym">Donax arundinaceus</name>
    <dbReference type="NCBI Taxonomy" id="35708"/>
    <lineage>
        <taxon>Eukaryota</taxon>
        <taxon>Viridiplantae</taxon>
        <taxon>Streptophyta</taxon>
        <taxon>Embryophyta</taxon>
        <taxon>Tracheophyta</taxon>
        <taxon>Spermatophyta</taxon>
        <taxon>Magnoliopsida</taxon>
        <taxon>Liliopsida</taxon>
        <taxon>Poales</taxon>
        <taxon>Poaceae</taxon>
        <taxon>PACMAD clade</taxon>
        <taxon>Arundinoideae</taxon>
        <taxon>Arundineae</taxon>
        <taxon>Arundo</taxon>
    </lineage>
</organism>
<evidence type="ECO:0000256" key="1">
    <source>
        <dbReference type="SAM" id="MobiDB-lite"/>
    </source>
</evidence>
<dbReference type="EMBL" id="GBRH01187675">
    <property type="protein sequence ID" value="JAE10221.1"/>
    <property type="molecule type" value="Transcribed_RNA"/>
</dbReference>
<accession>A0A0A9FJC9</accession>
<sequence length="78" mass="7668">MMSTSCTSSPAARSPKTCANRHSSGCGCDASPSSPGPGGSMAARPSRDCAAGAPHQGRPGSGRGRGRKVPAAAEVLEE</sequence>
<protein>
    <submittedName>
        <fullName evidence="2">Uncharacterized protein</fullName>
    </submittedName>
</protein>
<feature type="compositionally biased region" description="Polar residues" evidence="1">
    <location>
        <begin position="1"/>
        <end position="11"/>
    </location>
</feature>
<dbReference type="AlphaFoldDB" id="A0A0A9FJC9"/>
<evidence type="ECO:0000313" key="2">
    <source>
        <dbReference type="EMBL" id="JAE10221.1"/>
    </source>
</evidence>
<feature type="compositionally biased region" description="Low complexity" evidence="1">
    <location>
        <begin position="23"/>
        <end position="33"/>
    </location>
</feature>